<evidence type="ECO:0000313" key="2">
    <source>
        <dbReference type="Proteomes" id="UP001162156"/>
    </source>
</evidence>
<keyword evidence="2" id="KW-1185">Reference proteome</keyword>
<dbReference type="SUPFAM" id="SSF53098">
    <property type="entry name" value="Ribonuclease H-like"/>
    <property type="match status" value="1"/>
</dbReference>
<gene>
    <name evidence="1" type="ORF">NQ314_002090</name>
</gene>
<proteinExistence type="predicted"/>
<protein>
    <recommendedName>
        <fullName evidence="3">DUF4371 domain-containing protein</fullName>
    </recommendedName>
</protein>
<dbReference type="PANTHER" id="PTHR37162">
    <property type="entry name" value="HAT FAMILY DIMERISATION DOMAINCONTAINING PROTEIN-RELATED"/>
    <property type="match status" value="1"/>
</dbReference>
<evidence type="ECO:0008006" key="3">
    <source>
        <dbReference type="Google" id="ProtNLM"/>
    </source>
</evidence>
<sequence length="107" mass="11840">MRLKKNYPSYTSYLDLAPIMSCDADGLIDAIKIVLTKYNLNINNLIGIGTDNASVMVGVNNGLYTKLKAGVPHLILIRCVCHSLQLSVSHASKECMPRNLEYLIQET</sequence>
<dbReference type="InterPro" id="IPR012337">
    <property type="entry name" value="RNaseH-like_sf"/>
</dbReference>
<evidence type="ECO:0000313" key="1">
    <source>
        <dbReference type="EMBL" id="KAJ8968828.1"/>
    </source>
</evidence>
<accession>A0AAV8ZS94</accession>
<reference evidence="1" key="1">
    <citation type="journal article" date="2023" name="Insect Mol. Biol.">
        <title>Genome sequencing provides insights into the evolution of gene families encoding plant cell wall-degrading enzymes in longhorned beetles.</title>
        <authorList>
            <person name="Shin N.R."/>
            <person name="Okamura Y."/>
            <person name="Kirsch R."/>
            <person name="Pauchet Y."/>
        </authorList>
    </citation>
    <scope>NUCLEOTIDE SEQUENCE</scope>
    <source>
        <strain evidence="1">RBIC_L_NR</strain>
    </source>
</reference>
<name>A0AAV8ZS94_9CUCU</name>
<comment type="caution">
    <text evidence="1">The sequence shown here is derived from an EMBL/GenBank/DDBJ whole genome shotgun (WGS) entry which is preliminary data.</text>
</comment>
<organism evidence="1 2">
    <name type="scientific">Rhamnusium bicolor</name>
    <dbReference type="NCBI Taxonomy" id="1586634"/>
    <lineage>
        <taxon>Eukaryota</taxon>
        <taxon>Metazoa</taxon>
        <taxon>Ecdysozoa</taxon>
        <taxon>Arthropoda</taxon>
        <taxon>Hexapoda</taxon>
        <taxon>Insecta</taxon>
        <taxon>Pterygota</taxon>
        <taxon>Neoptera</taxon>
        <taxon>Endopterygota</taxon>
        <taxon>Coleoptera</taxon>
        <taxon>Polyphaga</taxon>
        <taxon>Cucujiformia</taxon>
        <taxon>Chrysomeloidea</taxon>
        <taxon>Cerambycidae</taxon>
        <taxon>Lepturinae</taxon>
        <taxon>Rhagiini</taxon>
        <taxon>Rhamnusium</taxon>
    </lineage>
</organism>
<dbReference type="PANTHER" id="PTHR37162:SF1">
    <property type="entry name" value="BED-TYPE DOMAIN-CONTAINING PROTEIN"/>
    <property type="match status" value="1"/>
</dbReference>
<dbReference type="AlphaFoldDB" id="A0AAV8ZS94"/>
<dbReference type="Proteomes" id="UP001162156">
    <property type="component" value="Unassembled WGS sequence"/>
</dbReference>
<dbReference type="EMBL" id="JANEYF010000649">
    <property type="protein sequence ID" value="KAJ8968828.1"/>
    <property type="molecule type" value="Genomic_DNA"/>
</dbReference>